<comment type="caution">
    <text evidence="2">The sequence shown here is derived from an EMBL/GenBank/DDBJ whole genome shotgun (WGS) entry which is preliminary data.</text>
</comment>
<gene>
    <name evidence="2" type="primary">IQUB</name>
    <name evidence="2" type="ORF">SPIL2461_LOCUS17432</name>
</gene>
<dbReference type="Proteomes" id="UP000649617">
    <property type="component" value="Unassembled WGS sequence"/>
</dbReference>
<evidence type="ECO:0000313" key="3">
    <source>
        <dbReference type="Proteomes" id="UP000649617"/>
    </source>
</evidence>
<feature type="non-terminal residue" evidence="2">
    <location>
        <position position="184"/>
    </location>
</feature>
<feature type="compositionally biased region" description="Basic and acidic residues" evidence="1">
    <location>
        <begin position="163"/>
        <end position="184"/>
    </location>
</feature>
<name>A0A812W089_SYMPI</name>
<feature type="region of interest" description="Disordered" evidence="1">
    <location>
        <begin position="120"/>
        <end position="184"/>
    </location>
</feature>
<dbReference type="AlphaFoldDB" id="A0A812W089"/>
<reference evidence="2" key="1">
    <citation type="submission" date="2021-02" db="EMBL/GenBank/DDBJ databases">
        <authorList>
            <person name="Dougan E. K."/>
            <person name="Rhodes N."/>
            <person name="Thang M."/>
            <person name="Chan C."/>
        </authorList>
    </citation>
    <scope>NUCLEOTIDE SEQUENCE</scope>
</reference>
<evidence type="ECO:0000256" key="1">
    <source>
        <dbReference type="SAM" id="MobiDB-lite"/>
    </source>
</evidence>
<accession>A0A812W089</accession>
<proteinExistence type="predicted"/>
<protein>
    <submittedName>
        <fullName evidence="2">IQUB protein</fullName>
    </submittedName>
</protein>
<feature type="region of interest" description="Disordered" evidence="1">
    <location>
        <begin position="32"/>
        <end position="53"/>
    </location>
</feature>
<feature type="non-terminal residue" evidence="2">
    <location>
        <position position="1"/>
    </location>
</feature>
<keyword evidence="3" id="KW-1185">Reference proteome</keyword>
<dbReference type="EMBL" id="CAJNIZ010043169">
    <property type="protein sequence ID" value="CAE7652223.1"/>
    <property type="molecule type" value="Genomic_DNA"/>
</dbReference>
<evidence type="ECO:0000313" key="2">
    <source>
        <dbReference type="EMBL" id="CAE7652223.1"/>
    </source>
</evidence>
<sequence length="184" mass="20471">AEGVQAADCHVRKLASMPNANESVEELYRKRAQDEDAVPPLQRQTHSMPDLQSGIHNTEASRQYNDDVDRWLRRLLVDVNISHKSLPSVPAQRQICTHLDKVHNWFDRSRCAARDLMESAGAKKPPGAKPPMQAGIYLPAGSPPLPGSVKWQGPEPKQIVKAAKSDAKSQRHPNEYKEEAAVDD</sequence>
<organism evidence="2 3">
    <name type="scientific">Symbiodinium pilosum</name>
    <name type="common">Dinoflagellate</name>
    <dbReference type="NCBI Taxonomy" id="2952"/>
    <lineage>
        <taxon>Eukaryota</taxon>
        <taxon>Sar</taxon>
        <taxon>Alveolata</taxon>
        <taxon>Dinophyceae</taxon>
        <taxon>Suessiales</taxon>
        <taxon>Symbiodiniaceae</taxon>
        <taxon>Symbiodinium</taxon>
    </lineage>
</organism>
<dbReference type="OrthoDB" id="445813at2759"/>